<dbReference type="EMBL" id="CADEPM010000001">
    <property type="protein sequence ID" value="CAB3398678.1"/>
    <property type="molecule type" value="Genomic_DNA"/>
</dbReference>
<dbReference type="AlphaFoldDB" id="A0A8S1EEV1"/>
<evidence type="ECO:0000313" key="9">
    <source>
        <dbReference type="EMBL" id="CAB3398678.1"/>
    </source>
</evidence>
<keyword evidence="10" id="KW-1185">Reference proteome</keyword>
<reference evidence="9 10" key="1">
    <citation type="submission" date="2020-04" db="EMBL/GenBank/DDBJ databases">
        <authorList>
            <person name="Laetsch R D."/>
            <person name="Stevens L."/>
            <person name="Kumar S."/>
            <person name="Blaxter L. M."/>
        </authorList>
    </citation>
    <scope>NUCLEOTIDE SEQUENCE [LARGE SCALE GENOMIC DNA]</scope>
</reference>
<evidence type="ECO:0000256" key="2">
    <source>
        <dbReference type="ARBA" id="ARBA00007647"/>
    </source>
</evidence>
<evidence type="ECO:0000256" key="5">
    <source>
        <dbReference type="ARBA" id="ARBA00022692"/>
    </source>
</evidence>
<keyword evidence="5 8" id="KW-0812">Transmembrane</keyword>
<dbReference type="OrthoDB" id="5777994at2759"/>
<gene>
    <name evidence="9" type="ORF">CBOVIS_LOCUS1925</name>
</gene>
<keyword evidence="7 8" id="KW-0472">Membrane</keyword>
<dbReference type="EC" id="2.4.1.-" evidence="8"/>
<accession>A0A8S1EEV1</accession>
<evidence type="ECO:0000256" key="8">
    <source>
        <dbReference type="RuleBase" id="RU366017"/>
    </source>
</evidence>
<dbReference type="PANTHER" id="PTHR21461:SF8">
    <property type="entry name" value="DOLICHYL-PHOSPHATE-MANNOSE--PROTEIN MANNOSYLTRANSFERASE-RELATED"/>
    <property type="match status" value="1"/>
</dbReference>
<dbReference type="GO" id="GO:0016020">
    <property type="term" value="C:membrane"/>
    <property type="evidence" value="ECO:0007669"/>
    <property type="project" value="UniProtKB-SubCell"/>
</dbReference>
<comment type="similarity">
    <text evidence="2 8">Belongs to the glycosyltransferase 92 family.</text>
</comment>
<dbReference type="Pfam" id="PF01697">
    <property type="entry name" value="Glyco_transf_92"/>
    <property type="match status" value="1"/>
</dbReference>
<protein>
    <recommendedName>
        <fullName evidence="8">Glycosyltransferase family 92 protein</fullName>
        <ecNumber evidence="8">2.4.1.-</ecNumber>
    </recommendedName>
</protein>
<name>A0A8S1EEV1_9PELO</name>
<feature type="transmembrane region" description="Helical" evidence="8">
    <location>
        <begin position="7"/>
        <end position="26"/>
    </location>
</feature>
<evidence type="ECO:0000313" key="10">
    <source>
        <dbReference type="Proteomes" id="UP000494206"/>
    </source>
</evidence>
<proteinExistence type="inferred from homology"/>
<dbReference type="GO" id="GO:0005737">
    <property type="term" value="C:cytoplasm"/>
    <property type="evidence" value="ECO:0007669"/>
    <property type="project" value="TreeGrafter"/>
</dbReference>
<dbReference type="PANTHER" id="PTHR21461">
    <property type="entry name" value="GLYCOSYLTRANSFERASE FAMILY 92 PROTEIN"/>
    <property type="match status" value="1"/>
</dbReference>
<keyword evidence="6 8" id="KW-1133">Transmembrane helix</keyword>
<keyword evidence="3 8" id="KW-0328">Glycosyltransferase</keyword>
<dbReference type="GO" id="GO:0016757">
    <property type="term" value="F:glycosyltransferase activity"/>
    <property type="evidence" value="ECO:0007669"/>
    <property type="project" value="UniProtKB-UniRule"/>
</dbReference>
<evidence type="ECO:0000256" key="6">
    <source>
        <dbReference type="ARBA" id="ARBA00022989"/>
    </source>
</evidence>
<organism evidence="9 10">
    <name type="scientific">Caenorhabditis bovis</name>
    <dbReference type="NCBI Taxonomy" id="2654633"/>
    <lineage>
        <taxon>Eukaryota</taxon>
        <taxon>Metazoa</taxon>
        <taxon>Ecdysozoa</taxon>
        <taxon>Nematoda</taxon>
        <taxon>Chromadorea</taxon>
        <taxon>Rhabditida</taxon>
        <taxon>Rhabditina</taxon>
        <taxon>Rhabditomorpha</taxon>
        <taxon>Rhabditoidea</taxon>
        <taxon>Rhabditidae</taxon>
        <taxon>Peloderinae</taxon>
        <taxon>Caenorhabditis</taxon>
    </lineage>
</organism>
<keyword evidence="4 8" id="KW-0808">Transferase</keyword>
<dbReference type="Proteomes" id="UP000494206">
    <property type="component" value="Unassembled WGS sequence"/>
</dbReference>
<evidence type="ECO:0000256" key="7">
    <source>
        <dbReference type="ARBA" id="ARBA00023136"/>
    </source>
</evidence>
<evidence type="ECO:0000256" key="4">
    <source>
        <dbReference type="ARBA" id="ARBA00022679"/>
    </source>
</evidence>
<comment type="caution">
    <text evidence="9">The sequence shown here is derived from an EMBL/GenBank/DDBJ whole genome shotgun (WGS) entry which is preliminary data.</text>
</comment>
<sequence length="541" mass="63291">MYTVPNILKIIILLSTIVLISIFLYYPAIQVPGPTVTLLITPNETTTTTVATTTTTEAARASNETSINLEDEFTKQIKFIYKSEKEPEIVNETIIRISLKDEPEFAINSKRSCPIEEWNNVTTNSIPNEELHKDWMSRKIGFQYKYLYNTAPGVLAAFAYKDHIVVTLTAETFYGKKVYCRYYDCRRREIPNQFESYVFPEATVFCARRPGAEYISISETLEKKAEYSVPIVPRINVKHFFTVCMATLYGSEPKFLQIADFIEYYKLQGATFFQIYLRNVSDYDRMLLDDYVRTGEVEIIKMHDHFWREDFMWHHVQINDCHHRNKHFAKWTAVIDVDERIEMKGEIKTVGEYLDTITDPNIANLVFRVQWVQKTEFSPARYVDDAQLTNEMLFRKFTNTSQIGTIEMQPKCIIRPEKVGVMDIHNPQVMYQGIRNTYVESNVGIVRHYRNVSPGSLGRRNVDRMNSHGPFMETHIAPWIEEKLTREILDRVNHVYNIKEASCGEKQYVLWLHGLEAPCWRELVDQQKVQLFDFKQFKPAS</sequence>
<comment type="subcellular location">
    <subcellularLocation>
        <location evidence="1">Membrane</location>
        <topology evidence="1">Single-pass membrane protein</topology>
    </subcellularLocation>
</comment>
<dbReference type="InterPro" id="IPR008166">
    <property type="entry name" value="Glyco_transf_92"/>
</dbReference>
<evidence type="ECO:0000256" key="3">
    <source>
        <dbReference type="ARBA" id="ARBA00022676"/>
    </source>
</evidence>
<evidence type="ECO:0000256" key="1">
    <source>
        <dbReference type="ARBA" id="ARBA00004167"/>
    </source>
</evidence>